<organism evidence="3 4">
    <name type="scientific">Pholiota conissans</name>
    <dbReference type="NCBI Taxonomy" id="109636"/>
    <lineage>
        <taxon>Eukaryota</taxon>
        <taxon>Fungi</taxon>
        <taxon>Dikarya</taxon>
        <taxon>Basidiomycota</taxon>
        <taxon>Agaricomycotina</taxon>
        <taxon>Agaricomycetes</taxon>
        <taxon>Agaricomycetidae</taxon>
        <taxon>Agaricales</taxon>
        <taxon>Agaricineae</taxon>
        <taxon>Strophariaceae</taxon>
        <taxon>Pholiota</taxon>
    </lineage>
</organism>
<sequence length="193" mass="21983">MSHHRNPEAQTDEAKFKLWEKQVAAMGIKASIDNPTLASITKHTEPIASATTTAIAEAMEPARDLSPLHQAAYNCVKYDLDPKLPWAILRKLEHDPRPEEIPWDTFRYIALISWGRQFDDTGNDSFWDVRILAQDLGGMMSMHQIFVCNNEDAPHCGKAFASWNMMKRHQETLSHCEDRIASVLLCTFPYSLL</sequence>
<keyword evidence="1" id="KW-0862">Zinc</keyword>
<evidence type="ECO:0000259" key="2">
    <source>
        <dbReference type="PROSITE" id="PS50157"/>
    </source>
</evidence>
<keyword evidence="4" id="KW-1185">Reference proteome</keyword>
<keyword evidence="1" id="KW-0479">Metal-binding</keyword>
<dbReference type="GO" id="GO:0008270">
    <property type="term" value="F:zinc ion binding"/>
    <property type="evidence" value="ECO:0007669"/>
    <property type="project" value="UniProtKB-KW"/>
</dbReference>
<dbReference type="AlphaFoldDB" id="A0A9P6CS03"/>
<dbReference type="EMBL" id="MU155283">
    <property type="protein sequence ID" value="KAF9476767.1"/>
    <property type="molecule type" value="Genomic_DNA"/>
</dbReference>
<evidence type="ECO:0000313" key="3">
    <source>
        <dbReference type="EMBL" id="KAF9476767.1"/>
    </source>
</evidence>
<name>A0A9P6CS03_9AGAR</name>
<gene>
    <name evidence="3" type="ORF">BDN70DRAFT_934788</name>
</gene>
<dbReference type="Proteomes" id="UP000807469">
    <property type="component" value="Unassembled WGS sequence"/>
</dbReference>
<proteinExistence type="predicted"/>
<comment type="caution">
    <text evidence="3">The sequence shown here is derived from an EMBL/GenBank/DDBJ whole genome shotgun (WGS) entry which is preliminary data.</text>
</comment>
<keyword evidence="1" id="KW-0863">Zinc-finger</keyword>
<evidence type="ECO:0000256" key="1">
    <source>
        <dbReference type="PROSITE-ProRule" id="PRU00042"/>
    </source>
</evidence>
<protein>
    <recommendedName>
        <fullName evidence="2">C2H2-type domain-containing protein</fullName>
    </recommendedName>
</protein>
<accession>A0A9P6CS03</accession>
<evidence type="ECO:0000313" key="4">
    <source>
        <dbReference type="Proteomes" id="UP000807469"/>
    </source>
</evidence>
<feature type="domain" description="C2H2-type" evidence="2">
    <location>
        <begin position="146"/>
        <end position="180"/>
    </location>
</feature>
<dbReference type="PROSITE" id="PS50157">
    <property type="entry name" value="ZINC_FINGER_C2H2_2"/>
    <property type="match status" value="1"/>
</dbReference>
<dbReference type="InterPro" id="IPR013087">
    <property type="entry name" value="Znf_C2H2_type"/>
</dbReference>
<reference evidence="3" key="1">
    <citation type="submission" date="2020-11" db="EMBL/GenBank/DDBJ databases">
        <authorList>
            <consortium name="DOE Joint Genome Institute"/>
            <person name="Ahrendt S."/>
            <person name="Riley R."/>
            <person name="Andreopoulos W."/>
            <person name="Labutti K."/>
            <person name="Pangilinan J."/>
            <person name="Ruiz-Duenas F.J."/>
            <person name="Barrasa J.M."/>
            <person name="Sanchez-Garcia M."/>
            <person name="Camarero S."/>
            <person name="Miyauchi S."/>
            <person name="Serrano A."/>
            <person name="Linde D."/>
            <person name="Babiker R."/>
            <person name="Drula E."/>
            <person name="Ayuso-Fernandez I."/>
            <person name="Pacheco R."/>
            <person name="Padilla G."/>
            <person name="Ferreira P."/>
            <person name="Barriuso J."/>
            <person name="Kellner H."/>
            <person name="Castanera R."/>
            <person name="Alfaro M."/>
            <person name="Ramirez L."/>
            <person name="Pisabarro A.G."/>
            <person name="Kuo A."/>
            <person name="Tritt A."/>
            <person name="Lipzen A."/>
            <person name="He G."/>
            <person name="Yan M."/>
            <person name="Ng V."/>
            <person name="Cullen D."/>
            <person name="Martin F."/>
            <person name="Rosso M.-N."/>
            <person name="Henrissat B."/>
            <person name="Hibbett D."/>
            <person name="Martinez A.T."/>
            <person name="Grigoriev I.V."/>
        </authorList>
    </citation>
    <scope>NUCLEOTIDE SEQUENCE</scope>
    <source>
        <strain evidence="3">CIRM-BRFM 674</strain>
    </source>
</reference>